<feature type="transmembrane region" description="Helical" evidence="1">
    <location>
        <begin position="180"/>
        <end position="200"/>
    </location>
</feature>
<evidence type="ECO:0000313" key="2">
    <source>
        <dbReference type="EMBL" id="CAE8609586.1"/>
    </source>
</evidence>
<evidence type="ECO:0000256" key="1">
    <source>
        <dbReference type="SAM" id="Phobius"/>
    </source>
</evidence>
<dbReference type="Proteomes" id="UP000654075">
    <property type="component" value="Unassembled WGS sequence"/>
</dbReference>
<accession>A0A813F7N3</accession>
<proteinExistence type="predicted"/>
<feature type="transmembrane region" description="Helical" evidence="1">
    <location>
        <begin position="74"/>
        <end position="100"/>
    </location>
</feature>
<dbReference type="AlphaFoldDB" id="A0A813F7N3"/>
<sequence>MALANMTASACSLGTTSAATHQIFQTLFLLSAVALGNPFSWAAQAFLPPLLAQEARQAQEPGEMPSRKSSRSRLSVLALAKLVTAATCTAVVASICVVVFCRRLGWVTTGDPAVLRSLAFNGGALVPFVALYPLLLTLEGALYGAQRRRPVVLLSIVFWCVSSASLNLLKRFDMLSLSTIWLSSGFACGVSCVLTAVVAFN</sequence>
<keyword evidence="3" id="KW-1185">Reference proteome</keyword>
<organism evidence="2 3">
    <name type="scientific">Polarella glacialis</name>
    <name type="common">Dinoflagellate</name>
    <dbReference type="NCBI Taxonomy" id="89957"/>
    <lineage>
        <taxon>Eukaryota</taxon>
        <taxon>Sar</taxon>
        <taxon>Alveolata</taxon>
        <taxon>Dinophyceae</taxon>
        <taxon>Suessiales</taxon>
        <taxon>Suessiaceae</taxon>
        <taxon>Polarella</taxon>
    </lineage>
</organism>
<feature type="transmembrane region" description="Helical" evidence="1">
    <location>
        <begin position="150"/>
        <end position="168"/>
    </location>
</feature>
<feature type="transmembrane region" description="Helical" evidence="1">
    <location>
        <begin position="120"/>
        <end position="138"/>
    </location>
</feature>
<protein>
    <submittedName>
        <fullName evidence="2">Uncharacterized protein</fullName>
    </submittedName>
</protein>
<keyword evidence="1" id="KW-1133">Transmembrane helix</keyword>
<comment type="caution">
    <text evidence="2">The sequence shown here is derived from an EMBL/GenBank/DDBJ whole genome shotgun (WGS) entry which is preliminary data.</text>
</comment>
<gene>
    <name evidence="2" type="ORF">PGLA1383_LOCUS27413</name>
</gene>
<feature type="non-terminal residue" evidence="2">
    <location>
        <position position="201"/>
    </location>
</feature>
<keyword evidence="1" id="KW-0472">Membrane</keyword>
<evidence type="ECO:0000313" key="3">
    <source>
        <dbReference type="Proteomes" id="UP000654075"/>
    </source>
</evidence>
<dbReference type="EMBL" id="CAJNNV010024366">
    <property type="protein sequence ID" value="CAE8609586.1"/>
    <property type="molecule type" value="Genomic_DNA"/>
</dbReference>
<reference evidence="2" key="1">
    <citation type="submission" date="2021-02" db="EMBL/GenBank/DDBJ databases">
        <authorList>
            <person name="Dougan E. K."/>
            <person name="Rhodes N."/>
            <person name="Thang M."/>
            <person name="Chan C."/>
        </authorList>
    </citation>
    <scope>NUCLEOTIDE SEQUENCE</scope>
</reference>
<keyword evidence="1" id="KW-0812">Transmembrane</keyword>
<name>A0A813F7N3_POLGL</name>